<dbReference type="EMBL" id="JAPUUL010000018">
    <property type="protein sequence ID" value="KAJ8133380.1"/>
    <property type="molecule type" value="Genomic_DNA"/>
</dbReference>
<sequence>MAGFESTLITAIVASIVSVLGFLALTLVIALYWTSIARRIAPNRFVEPMSEKAWPGSRHSAETDSAMLSSSPGYSPAPSPSPRSSRIGTGPVLPKVVLKR</sequence>
<organism evidence="1 2">
    <name type="scientific">Lasiodiplodia mahajangana</name>
    <dbReference type="NCBI Taxonomy" id="1108764"/>
    <lineage>
        <taxon>Eukaryota</taxon>
        <taxon>Fungi</taxon>
        <taxon>Dikarya</taxon>
        <taxon>Ascomycota</taxon>
        <taxon>Pezizomycotina</taxon>
        <taxon>Dothideomycetes</taxon>
        <taxon>Dothideomycetes incertae sedis</taxon>
        <taxon>Botryosphaeriales</taxon>
        <taxon>Botryosphaeriaceae</taxon>
        <taxon>Lasiodiplodia</taxon>
    </lineage>
</organism>
<keyword evidence="2" id="KW-1185">Reference proteome</keyword>
<comment type="caution">
    <text evidence="1">The sequence shown here is derived from an EMBL/GenBank/DDBJ whole genome shotgun (WGS) entry which is preliminary data.</text>
</comment>
<name>A0ACC2K0V3_9PEZI</name>
<proteinExistence type="predicted"/>
<protein>
    <submittedName>
        <fullName evidence="1">Uncharacterized protein</fullName>
    </submittedName>
</protein>
<evidence type="ECO:0000313" key="2">
    <source>
        <dbReference type="Proteomes" id="UP001153332"/>
    </source>
</evidence>
<gene>
    <name evidence="1" type="ORF">O1611_g249</name>
</gene>
<accession>A0ACC2K0V3</accession>
<reference evidence="1" key="1">
    <citation type="submission" date="2022-12" db="EMBL/GenBank/DDBJ databases">
        <title>Genome Sequence of Lasiodiplodia mahajangana.</title>
        <authorList>
            <person name="Buettner E."/>
        </authorList>
    </citation>
    <scope>NUCLEOTIDE SEQUENCE</scope>
    <source>
        <strain evidence="1">VT137</strain>
    </source>
</reference>
<evidence type="ECO:0000313" key="1">
    <source>
        <dbReference type="EMBL" id="KAJ8133380.1"/>
    </source>
</evidence>
<dbReference type="Proteomes" id="UP001153332">
    <property type="component" value="Unassembled WGS sequence"/>
</dbReference>